<name>A0ABU4D6Z2_9NOCA</name>
<evidence type="ECO:0000313" key="2">
    <source>
        <dbReference type="EMBL" id="MDV6305504.1"/>
    </source>
</evidence>
<reference evidence="2 3" key="1">
    <citation type="submission" date="2023-10" db="EMBL/GenBank/DDBJ databases">
        <title>Development of a sustainable strategy for remediation of hydrocarbon-contaminated territories based on the waste exchange concept.</title>
        <authorList>
            <person name="Krivoruchko A."/>
        </authorList>
    </citation>
    <scope>NUCLEOTIDE SEQUENCE [LARGE SCALE GENOMIC DNA]</scope>
    <source>
        <strain evidence="2 3">IEGM 1327</strain>
    </source>
</reference>
<feature type="compositionally biased region" description="Acidic residues" evidence="1">
    <location>
        <begin position="15"/>
        <end position="25"/>
    </location>
</feature>
<evidence type="ECO:0000313" key="3">
    <source>
        <dbReference type="Proteomes" id="UP001186104"/>
    </source>
</evidence>
<gene>
    <name evidence="2" type="ORF">R3P93_23305</name>
</gene>
<keyword evidence="3" id="KW-1185">Reference proteome</keyword>
<sequence>MSDPSSRPDGQPIDDQTDDDYDPALEEPTINGDESRTARDLIEDSRPDSNTVDDGFLATDPEEESGPGEGWTSYNPGP</sequence>
<comment type="caution">
    <text evidence="2">The sequence shown here is derived from an EMBL/GenBank/DDBJ whole genome shotgun (WGS) entry which is preliminary data.</text>
</comment>
<proteinExistence type="predicted"/>
<feature type="region of interest" description="Disordered" evidence="1">
    <location>
        <begin position="1"/>
        <end position="78"/>
    </location>
</feature>
<dbReference type="EMBL" id="JAWLKF010000020">
    <property type="protein sequence ID" value="MDV6305504.1"/>
    <property type="molecule type" value="Genomic_DNA"/>
</dbReference>
<dbReference type="Proteomes" id="UP001186104">
    <property type="component" value="Unassembled WGS sequence"/>
</dbReference>
<accession>A0ABU4D6Z2</accession>
<organism evidence="2 3">
    <name type="scientific">Rhodococcus cerastii</name>
    <dbReference type="NCBI Taxonomy" id="908616"/>
    <lineage>
        <taxon>Bacteria</taxon>
        <taxon>Bacillati</taxon>
        <taxon>Actinomycetota</taxon>
        <taxon>Actinomycetes</taxon>
        <taxon>Mycobacteriales</taxon>
        <taxon>Nocardiaceae</taxon>
        <taxon>Rhodococcus</taxon>
    </lineage>
</organism>
<evidence type="ECO:0000256" key="1">
    <source>
        <dbReference type="SAM" id="MobiDB-lite"/>
    </source>
</evidence>
<dbReference type="RefSeq" id="WP_317534245.1">
    <property type="nucleotide sequence ID" value="NZ_JAWLKF010000020.1"/>
</dbReference>
<feature type="compositionally biased region" description="Basic and acidic residues" evidence="1">
    <location>
        <begin position="33"/>
        <end position="47"/>
    </location>
</feature>
<protein>
    <submittedName>
        <fullName evidence="2">Uncharacterized protein</fullName>
    </submittedName>
</protein>